<evidence type="ECO:0000256" key="5">
    <source>
        <dbReference type="ARBA" id="ARBA00023040"/>
    </source>
</evidence>
<evidence type="ECO:0000256" key="4">
    <source>
        <dbReference type="ARBA" id="ARBA00022989"/>
    </source>
</evidence>
<dbReference type="SUPFAM" id="SSF81321">
    <property type="entry name" value="Family A G protein-coupled receptor-like"/>
    <property type="match status" value="1"/>
</dbReference>
<keyword evidence="2" id="KW-1003">Cell membrane</keyword>
<evidence type="ECO:0000313" key="13">
    <source>
        <dbReference type="WBParaSite" id="TREG1_93520.1"/>
    </source>
</evidence>
<accession>A0AA85KKF2</accession>
<dbReference type="Proteomes" id="UP000050795">
    <property type="component" value="Unassembled WGS sequence"/>
</dbReference>
<evidence type="ECO:0000259" key="11">
    <source>
        <dbReference type="PROSITE" id="PS50262"/>
    </source>
</evidence>
<dbReference type="GO" id="GO:0005886">
    <property type="term" value="C:plasma membrane"/>
    <property type="evidence" value="ECO:0007669"/>
    <property type="project" value="UniProtKB-SubCell"/>
</dbReference>
<evidence type="ECO:0000313" key="12">
    <source>
        <dbReference type="Proteomes" id="UP000050795"/>
    </source>
</evidence>
<keyword evidence="12" id="KW-1185">Reference proteome</keyword>
<keyword evidence="3 10" id="KW-0812">Transmembrane</keyword>
<reference evidence="13" key="2">
    <citation type="submission" date="2023-11" db="UniProtKB">
        <authorList>
            <consortium name="WormBaseParasite"/>
        </authorList>
    </citation>
    <scope>IDENTIFICATION</scope>
</reference>
<comment type="subcellular location">
    <subcellularLocation>
        <location evidence="1">Cell membrane</location>
        <topology evidence="1">Multi-pass membrane protein</topology>
    </subcellularLocation>
</comment>
<feature type="transmembrane region" description="Helical" evidence="10">
    <location>
        <begin position="224"/>
        <end position="245"/>
    </location>
</feature>
<feature type="transmembrane region" description="Helical" evidence="10">
    <location>
        <begin position="265"/>
        <end position="293"/>
    </location>
</feature>
<organism evidence="12 13">
    <name type="scientific">Trichobilharzia regenti</name>
    <name type="common">Nasal bird schistosome</name>
    <dbReference type="NCBI Taxonomy" id="157069"/>
    <lineage>
        <taxon>Eukaryota</taxon>
        <taxon>Metazoa</taxon>
        <taxon>Spiralia</taxon>
        <taxon>Lophotrochozoa</taxon>
        <taxon>Platyhelminthes</taxon>
        <taxon>Trematoda</taxon>
        <taxon>Digenea</taxon>
        <taxon>Strigeidida</taxon>
        <taxon>Schistosomatoidea</taxon>
        <taxon>Schistosomatidae</taxon>
        <taxon>Trichobilharzia</taxon>
    </lineage>
</organism>
<keyword evidence="6 10" id="KW-0472">Membrane</keyword>
<keyword evidence="7" id="KW-0675">Receptor</keyword>
<feature type="transmembrane region" description="Helical" evidence="10">
    <location>
        <begin position="170"/>
        <end position="190"/>
    </location>
</feature>
<evidence type="ECO:0000256" key="9">
    <source>
        <dbReference type="ARBA" id="ARBA00023224"/>
    </source>
</evidence>
<dbReference type="PANTHER" id="PTHR24246:SF27">
    <property type="entry name" value="ADENOSINE RECEPTOR, ISOFORM A"/>
    <property type="match status" value="1"/>
</dbReference>
<dbReference type="PANTHER" id="PTHR24246">
    <property type="entry name" value="OLFACTORY RECEPTOR AND ADENOSINE RECEPTOR"/>
    <property type="match status" value="1"/>
</dbReference>
<dbReference type="AlphaFoldDB" id="A0AA85KKF2"/>
<sequence length="369" mass="42248">MSFNISTYPFFDNPWDFFINCENVKRGSPKSSQAFCNTATLNGILCAYFLIPIVLFNVVCNVINAVIFLHGYQHKTRQIVYLGVLALIDLCACLVEATLRLFPARGIPYATNGAIFFSISTTSRIGCKLYRSILSFIIILKGNILVATMLDRLLAIQFPLKFGKLTPRHAWYFVIINFGAAILMTIPIVILSDWTVFYKRIVCYERPSNLFQSLYYGLFSGECFIQTAINGILNGALLVKIYVWLRHRRKITTTSTQPTTMSCELSACIVLLIISGTTFLLSVPGALVIFFGVTERFDYDDIQPIIRLRISLILRDIFLIFIYMQPMFNTIIYIWRMEHFRLLFVCIIQGKPLHTVNRPCRNSSYVTHH</sequence>
<evidence type="ECO:0000256" key="10">
    <source>
        <dbReference type="SAM" id="Phobius"/>
    </source>
</evidence>
<dbReference type="CDD" id="cd00637">
    <property type="entry name" value="7tm_classA_rhodopsin-like"/>
    <property type="match status" value="1"/>
</dbReference>
<protein>
    <recommendedName>
        <fullName evidence="11">G-protein coupled receptors family 1 profile domain-containing protein</fullName>
    </recommendedName>
</protein>
<dbReference type="WBParaSite" id="TREG1_93520.1">
    <property type="protein sequence ID" value="TREG1_93520.1"/>
    <property type="gene ID" value="TREG1_93520"/>
</dbReference>
<feature type="transmembrane region" description="Helical" evidence="10">
    <location>
        <begin position="129"/>
        <end position="150"/>
    </location>
</feature>
<evidence type="ECO:0000256" key="6">
    <source>
        <dbReference type="ARBA" id="ARBA00023136"/>
    </source>
</evidence>
<evidence type="ECO:0000256" key="7">
    <source>
        <dbReference type="ARBA" id="ARBA00023170"/>
    </source>
</evidence>
<proteinExistence type="predicted"/>
<name>A0AA85KKF2_TRIRE</name>
<evidence type="ECO:0000256" key="1">
    <source>
        <dbReference type="ARBA" id="ARBA00004651"/>
    </source>
</evidence>
<keyword evidence="8" id="KW-0325">Glycoprotein</keyword>
<keyword evidence="9" id="KW-0807">Transducer</keyword>
<reference evidence="12" key="1">
    <citation type="submission" date="2022-06" db="EMBL/GenBank/DDBJ databases">
        <authorList>
            <person name="Berger JAMES D."/>
            <person name="Berger JAMES D."/>
        </authorList>
    </citation>
    <scope>NUCLEOTIDE SEQUENCE [LARGE SCALE GENOMIC DNA]</scope>
</reference>
<feature type="transmembrane region" description="Helical" evidence="10">
    <location>
        <begin position="313"/>
        <end position="335"/>
    </location>
</feature>
<dbReference type="GO" id="GO:0004930">
    <property type="term" value="F:G protein-coupled receptor activity"/>
    <property type="evidence" value="ECO:0007669"/>
    <property type="project" value="UniProtKB-KW"/>
</dbReference>
<dbReference type="InterPro" id="IPR017452">
    <property type="entry name" value="GPCR_Rhodpsn_7TM"/>
</dbReference>
<feature type="domain" description="G-protein coupled receptors family 1 profile" evidence="11">
    <location>
        <begin position="60"/>
        <end position="333"/>
    </location>
</feature>
<keyword evidence="5" id="KW-0297">G-protein coupled receptor</keyword>
<dbReference type="PROSITE" id="PS50262">
    <property type="entry name" value="G_PROTEIN_RECEP_F1_2"/>
    <property type="match status" value="1"/>
</dbReference>
<evidence type="ECO:0000256" key="2">
    <source>
        <dbReference type="ARBA" id="ARBA00022475"/>
    </source>
</evidence>
<feature type="transmembrane region" description="Helical" evidence="10">
    <location>
        <begin position="47"/>
        <end position="67"/>
    </location>
</feature>
<evidence type="ECO:0000256" key="3">
    <source>
        <dbReference type="ARBA" id="ARBA00022692"/>
    </source>
</evidence>
<dbReference type="Gene3D" id="1.20.1070.10">
    <property type="entry name" value="Rhodopsin 7-helix transmembrane proteins"/>
    <property type="match status" value="1"/>
</dbReference>
<feature type="transmembrane region" description="Helical" evidence="10">
    <location>
        <begin position="79"/>
        <end position="102"/>
    </location>
</feature>
<evidence type="ECO:0000256" key="8">
    <source>
        <dbReference type="ARBA" id="ARBA00023180"/>
    </source>
</evidence>
<keyword evidence="4 10" id="KW-1133">Transmembrane helix</keyword>